<dbReference type="PANTHER" id="PTHR33710">
    <property type="entry name" value="BNAC02G09200D PROTEIN"/>
    <property type="match status" value="1"/>
</dbReference>
<dbReference type="PANTHER" id="PTHR33710:SF64">
    <property type="entry name" value="ENDONUCLEASE_EXONUCLEASE_PHOSPHATASE DOMAIN-CONTAINING PROTEIN"/>
    <property type="match status" value="1"/>
</dbReference>
<evidence type="ECO:0000256" key="1">
    <source>
        <dbReference type="SAM" id="SignalP"/>
    </source>
</evidence>
<sequence length="189" mass="21465">MQTTSILTMLVIVGGLALWWNDEVSITIHSAGRNLIDISTTFENEEHSFCSFVYGPPQKEDKKEFWESMTNIIIDLNNQWCIIDDSNIVAKQGKKDGGNLVDHLQANWFNNLLDICGIMDMPIQGGDFTWLNQRVEDDEIQEKINGILVNSNRNNRFCNAIGVMEPTIGSYHSPIVCLFKGLSREKKKL</sequence>
<reference evidence="2 3" key="1">
    <citation type="journal article" date="2024" name="G3 (Bethesda)">
        <title>Genome assembly of Hibiscus sabdariffa L. provides insights into metabolisms of medicinal natural products.</title>
        <authorList>
            <person name="Kim T."/>
        </authorList>
    </citation>
    <scope>NUCLEOTIDE SEQUENCE [LARGE SCALE GENOMIC DNA]</scope>
    <source>
        <strain evidence="2">TK-2024</strain>
        <tissue evidence="2">Old leaves</tissue>
    </source>
</reference>
<dbReference type="InterPro" id="IPR036691">
    <property type="entry name" value="Endo/exonu/phosph_ase_sf"/>
</dbReference>
<feature type="chain" id="PRO_5046226075" evidence="1">
    <location>
        <begin position="18"/>
        <end position="189"/>
    </location>
</feature>
<evidence type="ECO:0000313" key="2">
    <source>
        <dbReference type="EMBL" id="KAK9043850.1"/>
    </source>
</evidence>
<dbReference type="Gene3D" id="3.60.10.10">
    <property type="entry name" value="Endonuclease/exonuclease/phosphatase"/>
    <property type="match status" value="1"/>
</dbReference>
<accession>A0ABR2U2K7</accession>
<comment type="caution">
    <text evidence="2">The sequence shown here is derived from an EMBL/GenBank/DDBJ whole genome shotgun (WGS) entry which is preliminary data.</text>
</comment>
<dbReference type="SUPFAM" id="SSF56219">
    <property type="entry name" value="DNase I-like"/>
    <property type="match status" value="1"/>
</dbReference>
<proteinExistence type="predicted"/>
<feature type="signal peptide" evidence="1">
    <location>
        <begin position="1"/>
        <end position="17"/>
    </location>
</feature>
<gene>
    <name evidence="2" type="ORF">V6N11_072177</name>
</gene>
<keyword evidence="1" id="KW-0732">Signal</keyword>
<evidence type="ECO:0000313" key="3">
    <source>
        <dbReference type="Proteomes" id="UP001396334"/>
    </source>
</evidence>
<dbReference type="Proteomes" id="UP001396334">
    <property type="component" value="Unassembled WGS sequence"/>
</dbReference>
<keyword evidence="3" id="KW-1185">Reference proteome</keyword>
<name>A0ABR2U2K7_9ROSI</name>
<protein>
    <submittedName>
        <fullName evidence="2">Uncharacterized protein</fullName>
    </submittedName>
</protein>
<dbReference type="EMBL" id="JBBPBN010000003">
    <property type="protein sequence ID" value="KAK9043850.1"/>
    <property type="molecule type" value="Genomic_DNA"/>
</dbReference>
<organism evidence="2 3">
    <name type="scientific">Hibiscus sabdariffa</name>
    <name type="common">roselle</name>
    <dbReference type="NCBI Taxonomy" id="183260"/>
    <lineage>
        <taxon>Eukaryota</taxon>
        <taxon>Viridiplantae</taxon>
        <taxon>Streptophyta</taxon>
        <taxon>Embryophyta</taxon>
        <taxon>Tracheophyta</taxon>
        <taxon>Spermatophyta</taxon>
        <taxon>Magnoliopsida</taxon>
        <taxon>eudicotyledons</taxon>
        <taxon>Gunneridae</taxon>
        <taxon>Pentapetalae</taxon>
        <taxon>rosids</taxon>
        <taxon>malvids</taxon>
        <taxon>Malvales</taxon>
        <taxon>Malvaceae</taxon>
        <taxon>Malvoideae</taxon>
        <taxon>Hibiscus</taxon>
    </lineage>
</organism>